<dbReference type="PANTHER" id="PTHR43739:SF5">
    <property type="entry name" value="EXO-ALPHA-SIALIDASE"/>
    <property type="match status" value="1"/>
</dbReference>
<dbReference type="InterPro" id="IPR015943">
    <property type="entry name" value="WD40/YVTN_repeat-like_dom_sf"/>
</dbReference>
<dbReference type="InterPro" id="IPR052025">
    <property type="entry name" value="Xyloglucanase_GH74"/>
</dbReference>
<dbReference type="HOGENOM" id="CLU_004180_1_0_9"/>
<dbReference type="GO" id="GO:0010411">
    <property type="term" value="P:xyloglucan metabolic process"/>
    <property type="evidence" value="ECO:0007669"/>
    <property type="project" value="TreeGrafter"/>
</dbReference>
<evidence type="ECO:0000313" key="2">
    <source>
        <dbReference type="Proteomes" id="UP000004828"/>
    </source>
</evidence>
<comment type="caution">
    <text evidence="1">The sequence shown here is derived from an EMBL/GenBank/DDBJ whole genome shotgun (WGS) entry which is preliminary data.</text>
</comment>
<accession>C7GEP7</accession>
<evidence type="ECO:0000313" key="1">
    <source>
        <dbReference type="EMBL" id="EEU99700.1"/>
    </source>
</evidence>
<reference evidence="1 2" key="1">
    <citation type="submission" date="2009-08" db="EMBL/GenBank/DDBJ databases">
        <authorList>
            <person name="Weinstock G."/>
            <person name="Sodergren E."/>
            <person name="Clifton S."/>
            <person name="Fulton L."/>
            <person name="Fulton B."/>
            <person name="Courtney L."/>
            <person name="Fronick C."/>
            <person name="Harrison M."/>
            <person name="Strong C."/>
            <person name="Farmer C."/>
            <person name="Delahaunty K."/>
            <person name="Markovic C."/>
            <person name="Hall O."/>
            <person name="Minx P."/>
            <person name="Tomlinson C."/>
            <person name="Mitreva M."/>
            <person name="Nelson J."/>
            <person name="Hou S."/>
            <person name="Wollam A."/>
            <person name="Pepin K.H."/>
            <person name="Johnson M."/>
            <person name="Bhonagiri V."/>
            <person name="Nash W.E."/>
            <person name="Warren W."/>
            <person name="Chinwalla A."/>
            <person name="Mardis E.R."/>
            <person name="Wilson R.K."/>
        </authorList>
    </citation>
    <scope>NUCLEOTIDE SEQUENCE [LARGE SCALE GENOMIC DNA]</scope>
    <source>
        <strain evidence="1 2">L1-82</strain>
    </source>
</reference>
<name>C7GEP7_9FIRM</name>
<dbReference type="SUPFAM" id="SSF110296">
    <property type="entry name" value="Oligoxyloglucan reducing end-specific cellobiohydrolase"/>
    <property type="match status" value="2"/>
</dbReference>
<dbReference type="Proteomes" id="UP000004828">
    <property type="component" value="Unassembled WGS sequence"/>
</dbReference>
<dbReference type="AlphaFoldDB" id="C7GEP7"/>
<dbReference type="EMBL" id="ABYJ02000182">
    <property type="protein sequence ID" value="EEU99700.1"/>
    <property type="molecule type" value="Genomic_DNA"/>
</dbReference>
<sequence length="793" mass="88852">MQNESPYPKNHPRKEFTYTMKAHKTITYEYKNAPIPGGGYVTGLLYHPKQPGILYARTDIGGVYRYEYEKKCWKSLIDSVSMADISETFPIACALDEKKPERLYIMSGINGQGYGKFSISENYGETFIHKKIPVTVHGNLCGRGTGYRLVVDKKDENTLYFASQLDGLWKTTDRGDTWERLPLEENYMTCVWVSDDSKTIVAGTAGYTTRESDTLRGHSLYVSYDAGQTFEKLMQPENVMIHDSKMNGLVASRYDYDGTYLYVTMNVTGRWNYVVDLGYSCDSGDVIGGKVLRYYFSDGKIAGYDDITPDEDGTLTAEFLNYGFGGISSCKTMPGLLVCSTLCREKESDEIVYLSKDYGSSWSVSLCGLEKGDLYFNTSYMKPEYNGNHCLLHWLSDIKINPFDPDEVWFNSGTGVFMTDALLSEHPRYHDACTGIEETVHLNVYAPVDGEVQLVDIVGDLGGFAFRNLDEPCKNSFDDSEGNRYITCINADISDADSNLGIVTARGNWKGKTKGGLVRTCDNFKTFDRIGMPFGINAEIDKKLHEIENPNVNAGWVAVSPDGVNIVWSVADGIRLPVELVLVSNGGGHSFQKAGVFDLAGQPVETGYLKVFSDRSRKDLFYGFGGASEIYVSRDGGRNFYQKQPKEAFPVCDFGYIDTANKTEVRGEGGKTGIFYLALGDAGLYKLCYDTKTEEIHVKRLTDTGDACYRMGLGVIGEDRDYLTEEKAIYFCGRLEGEYGFYRTFDEGKSYERLNQDNQMYGEINSIDGDKRKFGRFFLATGSRGVLYGEMKR</sequence>
<dbReference type="Gene3D" id="2.130.10.10">
    <property type="entry name" value="YVTN repeat-like/Quinoprotein amine dehydrogenase"/>
    <property type="match status" value="2"/>
</dbReference>
<organism evidence="1 2">
    <name type="scientific">Roseburia intestinalis L1-82</name>
    <dbReference type="NCBI Taxonomy" id="536231"/>
    <lineage>
        <taxon>Bacteria</taxon>
        <taxon>Bacillati</taxon>
        <taxon>Bacillota</taxon>
        <taxon>Clostridia</taxon>
        <taxon>Lachnospirales</taxon>
        <taxon>Lachnospiraceae</taxon>
        <taxon>Roseburia</taxon>
    </lineage>
</organism>
<protein>
    <submittedName>
        <fullName evidence="1">BNR/Asp-box repeat protein</fullName>
    </submittedName>
</protein>
<dbReference type="PANTHER" id="PTHR43739">
    <property type="entry name" value="XYLOGLUCANASE (EUROFUNG)"/>
    <property type="match status" value="1"/>
</dbReference>
<gene>
    <name evidence="1" type="ORF">ROSINTL182_08399</name>
</gene>
<proteinExistence type="predicted"/>